<dbReference type="AlphaFoldDB" id="A0A2M8RV90"/>
<evidence type="ECO:0000313" key="1">
    <source>
        <dbReference type="EMBL" id="PJG82807.1"/>
    </source>
</evidence>
<dbReference type="InterPro" id="IPR004375">
    <property type="entry name" value="NanQ/TabA/YiaL"/>
</dbReference>
<dbReference type="InterPro" id="IPR037012">
    <property type="entry name" value="NanQ/TabA/YiaL_sf"/>
</dbReference>
<dbReference type="NCBIfam" id="TIGR00022">
    <property type="entry name" value="YhcH/YjgK/YiaL family protein"/>
    <property type="match status" value="1"/>
</dbReference>
<sequence length="156" mass="17593">MIFGDLTRADFKRGLPKVIADICDHLNTLDLAALEKGRHDITDEIYMNVMEPETAAPESKQAELHRKYIDVQVLISGAERIEYGVNYPDLSAYTDYDEKDDYQLIPDIPNKSAVVLTPKMFAVFLPYEPHKPCCNVGDEPASLKKLVVKVPVELID</sequence>
<protein>
    <submittedName>
        <fullName evidence="1">YhcH/YjgK/YiaL family protein</fullName>
    </submittedName>
</protein>
<reference evidence="1 2" key="1">
    <citation type="submission" date="2017-11" db="EMBL/GenBank/DDBJ databases">
        <title>Reclassification of Bisgaard taxon 5 as Caviibacterium pharyngocola gen. nov., sp. nov.</title>
        <authorList>
            <person name="Christensen H."/>
        </authorList>
    </citation>
    <scope>NUCLEOTIDE SEQUENCE [LARGE SCALE GENOMIC DNA]</scope>
    <source>
        <strain evidence="1 2">7_3</strain>
    </source>
</reference>
<dbReference type="NCBIfam" id="NF040884">
    <property type="entry name" value="acetylneur_anom"/>
    <property type="match status" value="1"/>
</dbReference>
<comment type="caution">
    <text evidence="1">The sequence shown here is derived from an EMBL/GenBank/DDBJ whole genome shotgun (WGS) entry which is preliminary data.</text>
</comment>
<gene>
    <name evidence="1" type="ORF">CVP04_05405</name>
</gene>
<evidence type="ECO:0000313" key="2">
    <source>
        <dbReference type="Proteomes" id="UP000230282"/>
    </source>
</evidence>
<organism evidence="1 2">
    <name type="scientific">Caviibacterium pharyngocola</name>
    <dbReference type="NCBI Taxonomy" id="28159"/>
    <lineage>
        <taxon>Bacteria</taxon>
        <taxon>Pseudomonadati</taxon>
        <taxon>Pseudomonadota</taxon>
        <taxon>Gammaproteobacteria</taxon>
        <taxon>Pasteurellales</taxon>
        <taxon>Pasteurellaceae</taxon>
        <taxon>Caviibacterium</taxon>
    </lineage>
</organism>
<keyword evidence="2" id="KW-1185">Reference proteome</keyword>
<name>A0A2M8RV90_9PAST</name>
<dbReference type="Proteomes" id="UP000230282">
    <property type="component" value="Unassembled WGS sequence"/>
</dbReference>
<accession>A0A2M8RV90</accession>
<dbReference type="GO" id="GO:0005829">
    <property type="term" value="C:cytosol"/>
    <property type="evidence" value="ECO:0007669"/>
    <property type="project" value="TreeGrafter"/>
</dbReference>
<dbReference type="RefSeq" id="WP_100296500.1">
    <property type="nucleotide sequence ID" value="NZ_PHGZ01000013.1"/>
</dbReference>
<dbReference type="SUPFAM" id="SSF51197">
    <property type="entry name" value="Clavaminate synthase-like"/>
    <property type="match status" value="1"/>
</dbReference>
<dbReference type="InterPro" id="IPR049827">
    <property type="entry name" value="NanQ"/>
</dbReference>
<dbReference type="Pfam" id="PF04074">
    <property type="entry name" value="DUF386"/>
    <property type="match status" value="1"/>
</dbReference>
<proteinExistence type="predicted"/>
<dbReference type="OrthoDB" id="6196468at2"/>
<dbReference type="EMBL" id="PHGZ01000013">
    <property type="protein sequence ID" value="PJG82807.1"/>
    <property type="molecule type" value="Genomic_DNA"/>
</dbReference>
<dbReference type="PANTHER" id="PTHR34986:SF5">
    <property type="entry name" value="N-ACETYLNEURAMINATE ANOMERASE NANQ"/>
    <property type="match status" value="1"/>
</dbReference>
<dbReference type="Gene3D" id="2.60.120.370">
    <property type="entry name" value="YhcH/YjgK/YiaL"/>
    <property type="match status" value="1"/>
</dbReference>
<dbReference type="PANTHER" id="PTHR34986">
    <property type="entry name" value="EVOLVED BETA-GALACTOSIDASE SUBUNIT BETA"/>
    <property type="match status" value="1"/>
</dbReference>